<dbReference type="Proteomes" id="UP001233172">
    <property type="component" value="Unassembled WGS sequence"/>
</dbReference>
<reference evidence="2" key="1">
    <citation type="journal article" date="2023" name="PLoS Negl. Trop. Dis.">
        <title>A genome sequence for Biomphalaria pfeifferi, the major vector snail for the human-infecting parasite Schistosoma mansoni.</title>
        <authorList>
            <person name="Bu L."/>
            <person name="Lu L."/>
            <person name="Laidemitt M.R."/>
            <person name="Zhang S.M."/>
            <person name="Mutuku M."/>
            <person name="Mkoji G."/>
            <person name="Steinauer M."/>
            <person name="Loker E.S."/>
        </authorList>
    </citation>
    <scope>NUCLEOTIDE SEQUENCE</scope>
    <source>
        <strain evidence="2">KasaAsao</strain>
    </source>
</reference>
<keyword evidence="3" id="KW-1185">Reference proteome</keyword>
<organism evidence="2 3">
    <name type="scientific">Biomphalaria pfeifferi</name>
    <name type="common">Bloodfluke planorb</name>
    <name type="synonym">Freshwater snail</name>
    <dbReference type="NCBI Taxonomy" id="112525"/>
    <lineage>
        <taxon>Eukaryota</taxon>
        <taxon>Metazoa</taxon>
        <taxon>Spiralia</taxon>
        <taxon>Lophotrochozoa</taxon>
        <taxon>Mollusca</taxon>
        <taxon>Gastropoda</taxon>
        <taxon>Heterobranchia</taxon>
        <taxon>Euthyneura</taxon>
        <taxon>Panpulmonata</taxon>
        <taxon>Hygrophila</taxon>
        <taxon>Lymnaeoidea</taxon>
        <taxon>Planorbidae</taxon>
        <taxon>Biomphalaria</taxon>
    </lineage>
</organism>
<keyword evidence="1" id="KW-0732">Signal</keyword>
<feature type="chain" id="PRO_5042191026" evidence="1">
    <location>
        <begin position="23"/>
        <end position="104"/>
    </location>
</feature>
<evidence type="ECO:0000313" key="2">
    <source>
        <dbReference type="EMBL" id="KAK0040761.1"/>
    </source>
</evidence>
<protein>
    <submittedName>
        <fullName evidence="2">Uncharacterized protein</fullName>
    </submittedName>
</protein>
<dbReference type="EMBL" id="JASAOG010000307">
    <property type="protein sequence ID" value="KAK0040761.1"/>
    <property type="molecule type" value="Genomic_DNA"/>
</dbReference>
<accession>A0AAD8EVJ0</accession>
<comment type="caution">
    <text evidence="2">The sequence shown here is derived from an EMBL/GenBank/DDBJ whole genome shotgun (WGS) entry which is preliminary data.</text>
</comment>
<gene>
    <name evidence="2" type="ORF">Bpfe_029821</name>
</gene>
<proteinExistence type="predicted"/>
<reference evidence="2" key="2">
    <citation type="submission" date="2023-04" db="EMBL/GenBank/DDBJ databases">
        <authorList>
            <person name="Bu L."/>
            <person name="Lu L."/>
            <person name="Laidemitt M.R."/>
            <person name="Zhang S.M."/>
            <person name="Mutuku M."/>
            <person name="Mkoji G."/>
            <person name="Steinauer M."/>
            <person name="Loker E.S."/>
        </authorList>
    </citation>
    <scope>NUCLEOTIDE SEQUENCE</scope>
    <source>
        <strain evidence="2">KasaAsao</strain>
        <tissue evidence="2">Whole Snail</tissue>
    </source>
</reference>
<dbReference type="AlphaFoldDB" id="A0AAD8EVJ0"/>
<feature type="signal peptide" evidence="1">
    <location>
        <begin position="1"/>
        <end position="22"/>
    </location>
</feature>
<evidence type="ECO:0000256" key="1">
    <source>
        <dbReference type="SAM" id="SignalP"/>
    </source>
</evidence>
<sequence length="104" mass="11734">MKCTILYFFLALCFVFCDVTSGIKLNLEGLRSILDNKPTNQSLFDQTNEDSETERLRSRLLQPPKSSIIIDGRYPKSVLGSTRMLRSSPFINGIIDSPSDPIFT</sequence>
<name>A0AAD8EVJ0_BIOPF</name>
<evidence type="ECO:0000313" key="3">
    <source>
        <dbReference type="Proteomes" id="UP001233172"/>
    </source>
</evidence>